<feature type="domain" description="Glycosyltransferase subfamily 4-like N-terminal" evidence="2">
    <location>
        <begin position="10"/>
        <end position="175"/>
    </location>
</feature>
<dbReference type="PANTHER" id="PTHR45947:SF3">
    <property type="entry name" value="SULFOQUINOVOSYL TRANSFERASE SQD2"/>
    <property type="match status" value="1"/>
</dbReference>
<name>A0A511MZ17_DEIC1</name>
<protein>
    <submittedName>
        <fullName evidence="3">N-acetyl-alpha-D-glucosaminyl L-malate synthase</fullName>
    </submittedName>
</protein>
<evidence type="ECO:0000259" key="1">
    <source>
        <dbReference type="Pfam" id="PF00534"/>
    </source>
</evidence>
<evidence type="ECO:0000313" key="4">
    <source>
        <dbReference type="Proteomes" id="UP000321306"/>
    </source>
</evidence>
<dbReference type="InterPro" id="IPR001296">
    <property type="entry name" value="Glyco_trans_1"/>
</dbReference>
<accession>A0A511MZ17</accession>
<dbReference type="AlphaFoldDB" id="A0A511MZ17"/>
<dbReference type="InterPro" id="IPR050194">
    <property type="entry name" value="Glycosyltransferase_grp1"/>
</dbReference>
<keyword evidence="4" id="KW-1185">Reference proteome</keyword>
<dbReference type="Gene3D" id="3.40.50.2000">
    <property type="entry name" value="Glycogen Phosphorylase B"/>
    <property type="match status" value="2"/>
</dbReference>
<dbReference type="GO" id="GO:0016757">
    <property type="term" value="F:glycosyltransferase activity"/>
    <property type="evidence" value="ECO:0007669"/>
    <property type="project" value="InterPro"/>
</dbReference>
<comment type="caution">
    <text evidence="3">The sequence shown here is derived from an EMBL/GenBank/DDBJ whole genome shotgun (WGS) entry which is preliminary data.</text>
</comment>
<gene>
    <name evidence="3" type="primary">bshA</name>
    <name evidence="3" type="ORF">DC3_12160</name>
</gene>
<proteinExistence type="predicted"/>
<sequence length="379" mass="41743">MQVLILNPNVGGNAPVVRLWAVHLARQGHQVHLVTNHHPNPHQLPVDVRENLHLHPLEVDEDHGAGNPALSFSTLHQVATLTLEHDVQVVHTHDVLLSTQAAVQARKLTGQAHPVVVTVHGSEPQLMDPRHLPVVRDVLGMADHVTARSRFLACTLAQHVGRTAQVTPSWVDLQRFTPQALPPEEPVTLLHFAGVSSKARSVDALLVLQRVLEQRSAILRMVGQPAALQLCEDLARSLGVLPQVNLVHGTQLQERHFQGVHLQLLTREGEAHGQYLLDGLACGVPAVASRSGAHLEVLHHGQGGVLVPTGDVQQMAGAVLNLMEDRRTYQQLRAQAVQRSLHYAEDRLGFLYRRLLYHLPHLDHPAAPESPRAPLPWMK</sequence>
<dbReference type="EMBL" id="BJXB01000004">
    <property type="protein sequence ID" value="GEM45581.1"/>
    <property type="molecule type" value="Genomic_DNA"/>
</dbReference>
<evidence type="ECO:0000313" key="3">
    <source>
        <dbReference type="EMBL" id="GEM45581.1"/>
    </source>
</evidence>
<feature type="domain" description="Glycosyl transferase family 1" evidence="1">
    <location>
        <begin position="183"/>
        <end position="336"/>
    </location>
</feature>
<organism evidence="3 4">
    <name type="scientific">Deinococcus cellulosilyticus (strain DSM 18568 / NBRC 106333 / KACC 11606 / 5516J-15)</name>
    <dbReference type="NCBI Taxonomy" id="1223518"/>
    <lineage>
        <taxon>Bacteria</taxon>
        <taxon>Thermotogati</taxon>
        <taxon>Deinococcota</taxon>
        <taxon>Deinococci</taxon>
        <taxon>Deinococcales</taxon>
        <taxon>Deinococcaceae</taxon>
        <taxon>Deinococcus</taxon>
    </lineage>
</organism>
<dbReference type="InterPro" id="IPR028098">
    <property type="entry name" value="Glyco_trans_4-like_N"/>
</dbReference>
<dbReference type="SUPFAM" id="SSF53756">
    <property type="entry name" value="UDP-Glycosyltransferase/glycogen phosphorylase"/>
    <property type="match status" value="1"/>
</dbReference>
<dbReference type="Pfam" id="PF00534">
    <property type="entry name" value="Glycos_transf_1"/>
    <property type="match status" value="1"/>
</dbReference>
<dbReference type="RefSeq" id="WP_186815864.1">
    <property type="nucleotide sequence ID" value="NZ_BJXB01000004.1"/>
</dbReference>
<dbReference type="Proteomes" id="UP000321306">
    <property type="component" value="Unassembled WGS sequence"/>
</dbReference>
<reference evidence="3 4" key="1">
    <citation type="submission" date="2019-07" db="EMBL/GenBank/DDBJ databases">
        <title>Whole genome shotgun sequence of Deinococcus cellulosilyticus NBRC 106333.</title>
        <authorList>
            <person name="Hosoyama A."/>
            <person name="Uohara A."/>
            <person name="Ohji S."/>
            <person name="Ichikawa N."/>
        </authorList>
    </citation>
    <scope>NUCLEOTIDE SEQUENCE [LARGE SCALE GENOMIC DNA]</scope>
    <source>
        <strain evidence="3 4">NBRC 106333</strain>
    </source>
</reference>
<dbReference type="Pfam" id="PF13439">
    <property type="entry name" value="Glyco_transf_4"/>
    <property type="match status" value="1"/>
</dbReference>
<dbReference type="PANTHER" id="PTHR45947">
    <property type="entry name" value="SULFOQUINOVOSYL TRANSFERASE SQD2"/>
    <property type="match status" value="1"/>
</dbReference>
<evidence type="ECO:0000259" key="2">
    <source>
        <dbReference type="Pfam" id="PF13439"/>
    </source>
</evidence>